<name>A0A1M6P0J1_9BRAD</name>
<evidence type="ECO:0000313" key="2">
    <source>
        <dbReference type="EMBL" id="SHK01392.1"/>
    </source>
</evidence>
<evidence type="ECO:0000313" key="3">
    <source>
        <dbReference type="Proteomes" id="UP000189935"/>
    </source>
</evidence>
<dbReference type="PANTHER" id="PTHR34504:SF2">
    <property type="entry name" value="UPF0150 PROTEIN SSL0259"/>
    <property type="match status" value="1"/>
</dbReference>
<dbReference type="OrthoDB" id="9807959at2"/>
<dbReference type="AlphaFoldDB" id="A0A1M6P0J1"/>
<dbReference type="InterPro" id="IPR035069">
    <property type="entry name" value="TTHA1013/TTHA0281-like"/>
</dbReference>
<protein>
    <submittedName>
        <fullName evidence="2">HicB_like antitoxin of toxin-antitoxin system</fullName>
    </submittedName>
</protein>
<dbReference type="PANTHER" id="PTHR34504">
    <property type="entry name" value="ANTITOXIN HICB"/>
    <property type="match status" value="1"/>
</dbReference>
<dbReference type="RefSeq" id="WP_079538145.1">
    <property type="nucleotide sequence ID" value="NZ_LT670844.1"/>
</dbReference>
<evidence type="ECO:0000259" key="1">
    <source>
        <dbReference type="Pfam" id="PF15919"/>
    </source>
</evidence>
<accession>A0A1M6P0J1</accession>
<dbReference type="EMBL" id="LT670844">
    <property type="protein sequence ID" value="SHK01392.1"/>
    <property type="molecule type" value="Genomic_DNA"/>
</dbReference>
<dbReference type="Proteomes" id="UP000189935">
    <property type="component" value="Chromosome I"/>
</dbReference>
<dbReference type="InterPro" id="IPR051404">
    <property type="entry name" value="TA_system_antitoxin"/>
</dbReference>
<gene>
    <name evidence="2" type="ORF">SAMN05444159_2183</name>
</gene>
<dbReference type="InterPro" id="IPR031807">
    <property type="entry name" value="HicB-like"/>
</dbReference>
<dbReference type="Pfam" id="PF15919">
    <property type="entry name" value="HicB_lk_antitox"/>
    <property type="match status" value="1"/>
</dbReference>
<feature type="domain" description="HicB-like antitoxin of toxin-antitoxin system" evidence="1">
    <location>
        <begin position="4"/>
        <end position="88"/>
    </location>
</feature>
<sequence length="97" mass="10445">MPHYIALIHKDTDSCYGVSFPDIPGVITGGDTIDEAMQQAAEVLQFAAEDWTNPDGSTGFKPPSTIDELRKDPEFLEDAKDAVVALVEFPAPAHAAE</sequence>
<dbReference type="Gene3D" id="3.30.160.250">
    <property type="match status" value="1"/>
</dbReference>
<proteinExistence type="predicted"/>
<reference evidence="2 3" key="1">
    <citation type="submission" date="2016-11" db="EMBL/GenBank/DDBJ databases">
        <authorList>
            <person name="Jaros S."/>
            <person name="Januszkiewicz K."/>
            <person name="Wedrychowicz H."/>
        </authorList>
    </citation>
    <scope>NUCLEOTIDE SEQUENCE [LARGE SCALE GENOMIC DNA]</scope>
    <source>
        <strain evidence="2 3">GAS499</strain>
    </source>
</reference>
<organism evidence="2 3">
    <name type="scientific">Bradyrhizobium lablabi</name>
    <dbReference type="NCBI Taxonomy" id="722472"/>
    <lineage>
        <taxon>Bacteria</taxon>
        <taxon>Pseudomonadati</taxon>
        <taxon>Pseudomonadota</taxon>
        <taxon>Alphaproteobacteria</taxon>
        <taxon>Hyphomicrobiales</taxon>
        <taxon>Nitrobacteraceae</taxon>
        <taxon>Bradyrhizobium</taxon>
    </lineage>
</organism>
<dbReference type="SUPFAM" id="SSF143100">
    <property type="entry name" value="TTHA1013/TTHA0281-like"/>
    <property type="match status" value="1"/>
</dbReference>